<name>A0A0K0E895_STRER</name>
<proteinExistence type="predicted"/>
<feature type="transmembrane region" description="Helical" evidence="1">
    <location>
        <begin position="246"/>
        <end position="264"/>
    </location>
</feature>
<feature type="transmembrane region" description="Helical" evidence="1">
    <location>
        <begin position="117"/>
        <end position="135"/>
    </location>
</feature>
<sequence>MEKKSPEIPCPRWHLDDILNEGKVINKDEPIEGYNIYSYVTSFKVFGIICTYLMILSYLIGWISYTWNKEELKYVLRDKAHVKYGNMFFRCLRYEDEEYGIVPSLFNLRILVPFPNYFMRVSVLTLIITRFFISYGHHIGSKIKKDKTIDKLINQKQKIVKKDKLEDYRKFYNRIIPIIPAVFVFELFCFAMVLIIHPALDSKLIYKSFFILNIFFSICHMVLIVRSNMYKLEYKNFDKNLLDCQMVSVILYIVSSPVTAVYHLSFTSNILCSPLVSLYVFFMEFIMIISYFVFHISLMYDVKNIDLLFMATQKDLYFEVTENFEDKYFPEMYREYCDKYQIEKNMKAIKDNNRKMKIIN</sequence>
<dbReference type="WBParaSite" id="TCONS_00001202.p1">
    <property type="protein sequence ID" value="TCONS_00001202.p1"/>
    <property type="gene ID" value="XLOC_001119"/>
</dbReference>
<dbReference type="AlphaFoldDB" id="A0A0K0E895"/>
<feature type="transmembrane region" description="Helical" evidence="1">
    <location>
        <begin position="45"/>
        <end position="65"/>
    </location>
</feature>
<accession>A0A0K0E895</accession>
<keyword evidence="2" id="KW-1185">Reference proteome</keyword>
<keyword evidence="1" id="KW-0812">Transmembrane</keyword>
<evidence type="ECO:0000313" key="3">
    <source>
        <dbReference type="WBParaSite" id="SSTP_0000572600.1"/>
    </source>
</evidence>
<evidence type="ECO:0000256" key="1">
    <source>
        <dbReference type="SAM" id="Phobius"/>
    </source>
</evidence>
<feature type="transmembrane region" description="Helical" evidence="1">
    <location>
        <begin position="276"/>
        <end position="300"/>
    </location>
</feature>
<organism evidence="3">
    <name type="scientific">Strongyloides stercoralis</name>
    <name type="common">Threadworm</name>
    <dbReference type="NCBI Taxonomy" id="6248"/>
    <lineage>
        <taxon>Eukaryota</taxon>
        <taxon>Metazoa</taxon>
        <taxon>Ecdysozoa</taxon>
        <taxon>Nematoda</taxon>
        <taxon>Chromadorea</taxon>
        <taxon>Rhabditida</taxon>
        <taxon>Tylenchina</taxon>
        <taxon>Panagrolaimomorpha</taxon>
        <taxon>Strongyloidoidea</taxon>
        <taxon>Strongyloididae</taxon>
        <taxon>Strongyloides</taxon>
    </lineage>
</organism>
<feature type="transmembrane region" description="Helical" evidence="1">
    <location>
        <begin position="204"/>
        <end position="225"/>
    </location>
</feature>
<dbReference type="WBParaSite" id="SSTP_0000572600.1">
    <property type="protein sequence ID" value="SSTP_0000572600.1"/>
    <property type="gene ID" value="SSTP_0000572600"/>
</dbReference>
<keyword evidence="1" id="KW-1133">Transmembrane helix</keyword>
<evidence type="ECO:0000313" key="2">
    <source>
        <dbReference type="Proteomes" id="UP000035681"/>
    </source>
</evidence>
<dbReference type="Proteomes" id="UP000035681">
    <property type="component" value="Unplaced"/>
</dbReference>
<protein>
    <submittedName>
        <fullName evidence="3">Post-GPI attachment to proteins factor 2-like</fullName>
    </submittedName>
</protein>
<keyword evidence="1" id="KW-0472">Membrane</keyword>
<feature type="transmembrane region" description="Helical" evidence="1">
    <location>
        <begin position="171"/>
        <end position="198"/>
    </location>
</feature>
<reference evidence="3" key="1">
    <citation type="submission" date="2015-08" db="UniProtKB">
        <authorList>
            <consortium name="WormBaseParasite"/>
        </authorList>
    </citation>
    <scope>IDENTIFICATION</scope>
</reference>